<reference evidence="6" key="1">
    <citation type="submission" date="2020-06" db="EMBL/GenBank/DDBJ databases">
        <title>WGS assembly of Ceratodon purpureus strain R40.</title>
        <authorList>
            <person name="Carey S.B."/>
            <person name="Jenkins J."/>
            <person name="Shu S."/>
            <person name="Lovell J.T."/>
            <person name="Sreedasyam A."/>
            <person name="Maumus F."/>
            <person name="Tiley G.P."/>
            <person name="Fernandez-Pozo N."/>
            <person name="Barry K."/>
            <person name="Chen C."/>
            <person name="Wang M."/>
            <person name="Lipzen A."/>
            <person name="Daum C."/>
            <person name="Saski C.A."/>
            <person name="Payton A.C."/>
            <person name="Mcbreen J.C."/>
            <person name="Conrad R.E."/>
            <person name="Kollar L.M."/>
            <person name="Olsson S."/>
            <person name="Huttunen S."/>
            <person name="Landis J.B."/>
            <person name="Wickett N.J."/>
            <person name="Johnson M.G."/>
            <person name="Rensing S.A."/>
            <person name="Grimwood J."/>
            <person name="Schmutz J."/>
            <person name="Mcdaniel S.F."/>
        </authorList>
    </citation>
    <scope>NUCLEOTIDE SEQUENCE</scope>
    <source>
        <strain evidence="6">R40</strain>
    </source>
</reference>
<feature type="compositionally biased region" description="Basic and acidic residues" evidence="3">
    <location>
        <begin position="631"/>
        <end position="644"/>
    </location>
</feature>
<dbReference type="SUPFAM" id="SSF50346">
    <property type="entry name" value="PRC-barrel domain"/>
    <property type="match status" value="1"/>
</dbReference>
<dbReference type="HAMAP" id="MF_00014">
    <property type="entry name" value="Ribosome_mat_RimM"/>
    <property type="match status" value="1"/>
</dbReference>
<dbReference type="Pfam" id="PF01704">
    <property type="entry name" value="UDPGP"/>
    <property type="match status" value="1"/>
</dbReference>
<keyword evidence="2" id="KW-0548">Nucleotidyltransferase</keyword>
<evidence type="ECO:0000313" key="7">
    <source>
        <dbReference type="Proteomes" id="UP000822688"/>
    </source>
</evidence>
<dbReference type="CDD" id="cd04193">
    <property type="entry name" value="UDPGlcNAc_PPase"/>
    <property type="match status" value="1"/>
</dbReference>
<dbReference type="AlphaFoldDB" id="A0A8T0HB70"/>
<evidence type="ECO:0000313" key="6">
    <source>
        <dbReference type="EMBL" id="KAG0567628.1"/>
    </source>
</evidence>
<keyword evidence="1" id="KW-0808">Transferase</keyword>
<dbReference type="InterPro" id="IPR056792">
    <property type="entry name" value="PRC_RimM"/>
</dbReference>
<dbReference type="EMBL" id="CM026428">
    <property type="protein sequence ID" value="KAG0567628.1"/>
    <property type="molecule type" value="Genomic_DNA"/>
</dbReference>
<dbReference type="InterPro" id="IPR011961">
    <property type="entry name" value="RimM"/>
</dbReference>
<keyword evidence="7" id="KW-1185">Reference proteome</keyword>
<accession>A0A8T0HB70</accession>
<dbReference type="GO" id="GO:0043022">
    <property type="term" value="F:ribosome binding"/>
    <property type="evidence" value="ECO:0007669"/>
    <property type="project" value="InterPro"/>
</dbReference>
<dbReference type="SUPFAM" id="SSF53448">
    <property type="entry name" value="Nucleotide-diphospho-sugar transferases"/>
    <property type="match status" value="1"/>
</dbReference>
<dbReference type="Pfam" id="PF24986">
    <property type="entry name" value="PRC_RimM"/>
    <property type="match status" value="1"/>
</dbReference>
<evidence type="ECO:0000259" key="5">
    <source>
        <dbReference type="Pfam" id="PF24986"/>
    </source>
</evidence>
<dbReference type="Gene3D" id="3.90.550.10">
    <property type="entry name" value="Spore Coat Polysaccharide Biosynthesis Protein SpsA, Chain A"/>
    <property type="match status" value="1"/>
</dbReference>
<feature type="region of interest" description="Disordered" evidence="3">
    <location>
        <begin position="629"/>
        <end position="665"/>
    </location>
</feature>
<dbReference type="GO" id="GO:0006364">
    <property type="term" value="P:rRNA processing"/>
    <property type="evidence" value="ECO:0007669"/>
    <property type="project" value="InterPro"/>
</dbReference>
<sequence>MTSSIASLGASPCYSLLLKQLIPSQSCLERVRGSHVSFLHSVGLQQASRFRNGVFERLDDSQKSVGAVGCVSSQMADVARSEGHGRRVSGRLESVVCHASRASSGTTTAAEPTINVEDFVEIGTIAETHGIYGELRVRSLTDFPQERFETPGTRWIKRILMGRPSITQVELVEGREIIGKQSSWLVTLEGFDTPEKASELQGATMLVRADDRPASLGEEEDYIPDLVGMDVIIEETKEKIGTIVDIHNSGASDLLRVQLTASKRGKDVLIWIPFVKDIVPVVDIEAKRVEIRPPEGLLDLNVPSEGLTRKEMRKEERKRKAIFSAIRKRLTALGQAHVLDGLTTGDETQRQALMDQLMTIDFGRLQQALQHAFGLLSSDSVAGELQPPPTIPQANWADFESWTNTKKYKKRPANSDNDTARWWFKGLQLVADGEVAVVVLAGGQATRLGPGGPPVKGMLELNLPEAKSLFEIQAERLLLVQELASQVYPEAAPQIPWIVLTSDATDAPTRAFFDEKEYFGLDESQVWFVKQDSLPCVDLEEGHNILLESPWKLAVAPTGNGGLFSALHAQNIVDRLSEEGVRYVQVYSVDNALVRVGDPVFFGYAHEKEADVGVKVVKRNSPDEAVGVVCLHKDSEENPTHEDLDTSSEDDSESDDTDMTRESSTSSYYGVLEYNEMTDTLRTAKEGDDLVYRAAHICVNLFSVDYLMKLANPKLELGFHTALKRIPFMKEDESGEWATHVPDQPNGIKLEQFIFDAFKHCDPEKVALLEVNRNEEFAPIKNASGEGIPDTAETARDMLLALQNRLSSTSPEAGQDGETNSSLLRAYICGI</sequence>
<dbReference type="InterPro" id="IPR036976">
    <property type="entry name" value="RimM_N_sf"/>
</dbReference>
<dbReference type="GO" id="GO:0005840">
    <property type="term" value="C:ribosome"/>
    <property type="evidence" value="ECO:0007669"/>
    <property type="project" value="InterPro"/>
</dbReference>
<feature type="domain" description="RimM N-terminal" evidence="4">
    <location>
        <begin position="122"/>
        <end position="210"/>
    </location>
</feature>
<feature type="domain" description="Ribosome maturation factor RimM PRC barrel" evidence="5">
    <location>
        <begin position="225"/>
        <end position="297"/>
    </location>
</feature>
<dbReference type="SUPFAM" id="SSF50447">
    <property type="entry name" value="Translation proteins"/>
    <property type="match status" value="1"/>
</dbReference>
<protein>
    <submittedName>
        <fullName evidence="6">Uncharacterized protein</fullName>
    </submittedName>
</protein>
<dbReference type="Gene3D" id="2.40.30.60">
    <property type="entry name" value="RimM"/>
    <property type="match status" value="1"/>
</dbReference>
<dbReference type="InterPro" id="IPR002618">
    <property type="entry name" value="UDPGP_fam"/>
</dbReference>
<dbReference type="InterPro" id="IPR002676">
    <property type="entry name" value="RimM_N"/>
</dbReference>
<dbReference type="InterPro" id="IPR039741">
    <property type="entry name" value="UDP-sugar_pyrophosphorylase"/>
</dbReference>
<dbReference type="InterPro" id="IPR029044">
    <property type="entry name" value="Nucleotide-diphossugar_trans"/>
</dbReference>
<dbReference type="GO" id="GO:0006048">
    <property type="term" value="P:UDP-N-acetylglucosamine biosynthetic process"/>
    <property type="evidence" value="ECO:0007669"/>
    <property type="project" value="TreeGrafter"/>
</dbReference>
<dbReference type="PANTHER" id="PTHR11952">
    <property type="entry name" value="UDP- GLUCOSE PYROPHOSPHORYLASE"/>
    <property type="match status" value="1"/>
</dbReference>
<dbReference type="GO" id="GO:0003977">
    <property type="term" value="F:UDP-N-acetylglucosamine diphosphorylase activity"/>
    <property type="evidence" value="ECO:0007669"/>
    <property type="project" value="TreeGrafter"/>
</dbReference>
<feature type="compositionally biased region" description="Acidic residues" evidence="3">
    <location>
        <begin position="645"/>
        <end position="657"/>
    </location>
</feature>
<proteinExistence type="inferred from homology"/>
<dbReference type="Pfam" id="PF01782">
    <property type="entry name" value="RimM"/>
    <property type="match status" value="1"/>
</dbReference>
<evidence type="ECO:0000256" key="2">
    <source>
        <dbReference type="ARBA" id="ARBA00022695"/>
    </source>
</evidence>
<evidence type="ECO:0000256" key="1">
    <source>
        <dbReference type="ARBA" id="ARBA00022679"/>
    </source>
</evidence>
<evidence type="ECO:0000259" key="4">
    <source>
        <dbReference type="Pfam" id="PF01782"/>
    </source>
</evidence>
<organism evidence="6 7">
    <name type="scientific">Ceratodon purpureus</name>
    <name type="common">Fire moss</name>
    <name type="synonym">Dicranum purpureum</name>
    <dbReference type="NCBI Taxonomy" id="3225"/>
    <lineage>
        <taxon>Eukaryota</taxon>
        <taxon>Viridiplantae</taxon>
        <taxon>Streptophyta</taxon>
        <taxon>Embryophyta</taxon>
        <taxon>Bryophyta</taxon>
        <taxon>Bryophytina</taxon>
        <taxon>Bryopsida</taxon>
        <taxon>Dicranidae</taxon>
        <taxon>Pseudoditrichales</taxon>
        <taxon>Ditrichaceae</taxon>
        <taxon>Ceratodon</taxon>
    </lineage>
</organism>
<dbReference type="Gene3D" id="2.30.30.240">
    <property type="entry name" value="PRC-barrel domain"/>
    <property type="match status" value="1"/>
</dbReference>
<evidence type="ECO:0000256" key="3">
    <source>
        <dbReference type="SAM" id="MobiDB-lite"/>
    </source>
</evidence>
<name>A0A8T0HB70_CERPU</name>
<dbReference type="Proteomes" id="UP000822688">
    <property type="component" value="Chromosome 7"/>
</dbReference>
<dbReference type="InterPro" id="IPR009000">
    <property type="entry name" value="Transl_B-barrel_sf"/>
</dbReference>
<gene>
    <name evidence="6" type="ORF">KC19_7G149500</name>
</gene>
<dbReference type="NCBIfam" id="TIGR02273">
    <property type="entry name" value="16S_RimM"/>
    <property type="match status" value="1"/>
</dbReference>
<dbReference type="InterPro" id="IPR011033">
    <property type="entry name" value="PRC_barrel-like_sf"/>
</dbReference>
<comment type="caution">
    <text evidence="6">The sequence shown here is derived from an EMBL/GenBank/DDBJ whole genome shotgun (WGS) entry which is preliminary data.</text>
</comment>
<dbReference type="PANTHER" id="PTHR11952:SF10">
    <property type="entry name" value="16S RRNA PROCESSING PROTEIN RIMM FAMILY"/>
    <property type="match status" value="1"/>
</dbReference>